<keyword evidence="1" id="KW-0597">Phosphoprotein</keyword>
<dbReference type="Gene3D" id="3.30.70.270">
    <property type="match status" value="1"/>
</dbReference>
<name>A0ABQ6FBC5_9RHOO</name>
<dbReference type="InterPro" id="IPR000014">
    <property type="entry name" value="PAS"/>
</dbReference>
<feature type="domain" description="PAC" evidence="3">
    <location>
        <begin position="206"/>
        <end position="256"/>
    </location>
</feature>
<dbReference type="SUPFAM" id="SSF52172">
    <property type="entry name" value="CheY-like"/>
    <property type="match status" value="1"/>
</dbReference>
<dbReference type="InterPro" id="IPR050706">
    <property type="entry name" value="Cyclic-di-GMP_PDE-like"/>
</dbReference>
<dbReference type="InterPro" id="IPR013655">
    <property type="entry name" value="PAS_fold_3"/>
</dbReference>
<dbReference type="Gene3D" id="3.30.450.20">
    <property type="entry name" value="PAS domain"/>
    <property type="match status" value="1"/>
</dbReference>
<feature type="domain" description="EAL" evidence="4">
    <location>
        <begin position="448"/>
        <end position="703"/>
    </location>
</feature>
<feature type="domain" description="Response regulatory" evidence="2">
    <location>
        <begin position="5"/>
        <end position="122"/>
    </location>
</feature>
<dbReference type="CDD" id="cd00130">
    <property type="entry name" value="PAS"/>
    <property type="match status" value="1"/>
</dbReference>
<dbReference type="Pfam" id="PF00072">
    <property type="entry name" value="Response_reg"/>
    <property type="match status" value="1"/>
</dbReference>
<sequence>MNEVRVLVVDDEPVTRIITDKVLQAQGFTVRSAESAEAAFALLADDFRPDLILLDVVMPGMSGYEACRRLRADARYEHLPIVMLTALDDQKSIDEAYFSGATDFITKPLNMPLLPHRVRHLLRSAMTFQQLMTSRETLLNTQKLAGLGDWTLDSSGALLECSEQFRALLGIGRPPRPASALLARVHPEDRARVEAARAGLRGGAGYEIEYRLVGPDGAITHLLEVGYPNSPDAPPGAHGYTQDITKRVEVEAQVRRLAWFDPLTGLRNRSRMVELMADEMAGPDGAAGVLNLFFVHLTGLRKFALLFGQARADAVLRAFVERLRRFLAADAAALAGLPDDALAGVGLGRYDEADFMLSLPGDHSLPALARFAEALLAAIAAPLEVAADDPGEAFSLAPAIGVSRSPADARDVHGLIHCAMRSAIRGAVEGGSRVVFFDPAHEAELAARHLLERQLRVAIDHGDQLELYFQPKVDALSGAPVGAEVLLRWQHPERGMVSPGEFIPLAEQSGLIRPMTDWLLARAVEQIAAWRAAGLTPGRVSINMSAHSFYGGGVVRLIDEVLARTGVPASQLVVEITEGTLMHDHVAALQVLNALRERQIGISLDDFGTGYSSLGYLQRFPIDEIKVDRSFVTDLDTNPGNQALVSAIVGLGRALGLAVVAEGVETDAQAGHLRRLGCHILQGFLYGRPMPAADFATYIARPFRSASAS</sequence>
<gene>
    <name evidence="6" type="ORF">GCM10007933_14910</name>
</gene>
<comment type="caution">
    <text evidence="6">The sequence shown here is derived from an EMBL/GenBank/DDBJ whole genome shotgun (WGS) entry which is preliminary data.</text>
</comment>
<dbReference type="InterPro" id="IPR000700">
    <property type="entry name" value="PAS-assoc_C"/>
</dbReference>
<feature type="modified residue" description="4-aspartylphosphate" evidence="1">
    <location>
        <position position="55"/>
    </location>
</feature>
<dbReference type="InterPro" id="IPR029787">
    <property type="entry name" value="Nucleotide_cyclase"/>
</dbReference>
<proteinExistence type="predicted"/>
<accession>A0ABQ6FBC5</accession>
<dbReference type="Pfam" id="PF00563">
    <property type="entry name" value="EAL"/>
    <property type="match status" value="1"/>
</dbReference>
<feature type="domain" description="GGDEF" evidence="5">
    <location>
        <begin position="288"/>
        <end position="439"/>
    </location>
</feature>
<dbReference type="SMART" id="SM00448">
    <property type="entry name" value="REC"/>
    <property type="match status" value="1"/>
</dbReference>
<dbReference type="InterPro" id="IPR043128">
    <property type="entry name" value="Rev_trsase/Diguanyl_cyclase"/>
</dbReference>
<dbReference type="InterPro" id="IPR000160">
    <property type="entry name" value="GGDEF_dom"/>
</dbReference>
<evidence type="ECO:0000259" key="3">
    <source>
        <dbReference type="PROSITE" id="PS50113"/>
    </source>
</evidence>
<dbReference type="SMART" id="SM00052">
    <property type="entry name" value="EAL"/>
    <property type="match status" value="1"/>
</dbReference>
<protein>
    <submittedName>
        <fullName evidence="6">GGDEF domain-containing response regulator</fullName>
    </submittedName>
</protein>
<dbReference type="SMART" id="SM00267">
    <property type="entry name" value="GGDEF"/>
    <property type="match status" value="1"/>
</dbReference>
<dbReference type="InterPro" id="IPR035965">
    <property type="entry name" value="PAS-like_dom_sf"/>
</dbReference>
<dbReference type="InterPro" id="IPR035919">
    <property type="entry name" value="EAL_sf"/>
</dbReference>
<dbReference type="PROSITE" id="PS50113">
    <property type="entry name" value="PAC"/>
    <property type="match status" value="1"/>
</dbReference>
<dbReference type="Proteomes" id="UP001157167">
    <property type="component" value="Unassembled WGS sequence"/>
</dbReference>
<dbReference type="RefSeq" id="WP_284187406.1">
    <property type="nucleotide sequence ID" value="NZ_BSPX01000017.1"/>
</dbReference>
<dbReference type="InterPro" id="IPR001633">
    <property type="entry name" value="EAL_dom"/>
</dbReference>
<dbReference type="SUPFAM" id="SSF141868">
    <property type="entry name" value="EAL domain-like"/>
    <property type="match status" value="1"/>
</dbReference>
<reference evidence="7" key="1">
    <citation type="journal article" date="2019" name="Int. J. Syst. Evol. Microbiol.">
        <title>The Global Catalogue of Microorganisms (GCM) 10K type strain sequencing project: providing services to taxonomists for standard genome sequencing and annotation.</title>
        <authorList>
            <consortium name="The Broad Institute Genomics Platform"/>
            <consortium name="The Broad Institute Genome Sequencing Center for Infectious Disease"/>
            <person name="Wu L."/>
            <person name="Ma J."/>
        </authorList>
    </citation>
    <scope>NUCLEOTIDE SEQUENCE [LARGE SCALE GENOMIC DNA]</scope>
    <source>
        <strain evidence="7">NBRC 102407</strain>
    </source>
</reference>
<dbReference type="EMBL" id="BSPX01000017">
    <property type="protein sequence ID" value="GLT22035.1"/>
    <property type="molecule type" value="Genomic_DNA"/>
</dbReference>
<evidence type="ECO:0000259" key="5">
    <source>
        <dbReference type="PROSITE" id="PS50887"/>
    </source>
</evidence>
<dbReference type="CDD" id="cd01948">
    <property type="entry name" value="EAL"/>
    <property type="match status" value="1"/>
</dbReference>
<dbReference type="PROSITE" id="PS50883">
    <property type="entry name" value="EAL"/>
    <property type="match status" value="1"/>
</dbReference>
<evidence type="ECO:0000259" key="2">
    <source>
        <dbReference type="PROSITE" id="PS50110"/>
    </source>
</evidence>
<dbReference type="Pfam" id="PF08447">
    <property type="entry name" value="PAS_3"/>
    <property type="match status" value="1"/>
</dbReference>
<dbReference type="PANTHER" id="PTHR33121:SF71">
    <property type="entry name" value="OXYGEN SENSOR PROTEIN DOSP"/>
    <property type="match status" value="1"/>
</dbReference>
<dbReference type="Pfam" id="PF00990">
    <property type="entry name" value="GGDEF"/>
    <property type="match status" value="1"/>
</dbReference>
<dbReference type="PROSITE" id="PS50887">
    <property type="entry name" value="GGDEF"/>
    <property type="match status" value="1"/>
</dbReference>
<evidence type="ECO:0000259" key="4">
    <source>
        <dbReference type="PROSITE" id="PS50883"/>
    </source>
</evidence>
<dbReference type="InterPro" id="IPR001789">
    <property type="entry name" value="Sig_transdc_resp-reg_receiver"/>
</dbReference>
<dbReference type="SUPFAM" id="SSF55785">
    <property type="entry name" value="PYP-like sensor domain (PAS domain)"/>
    <property type="match status" value="1"/>
</dbReference>
<dbReference type="PANTHER" id="PTHR33121">
    <property type="entry name" value="CYCLIC DI-GMP PHOSPHODIESTERASE PDEF"/>
    <property type="match status" value="1"/>
</dbReference>
<dbReference type="Gene3D" id="3.20.20.450">
    <property type="entry name" value="EAL domain"/>
    <property type="match status" value="1"/>
</dbReference>
<dbReference type="InterPro" id="IPR011006">
    <property type="entry name" value="CheY-like_superfamily"/>
</dbReference>
<evidence type="ECO:0000313" key="6">
    <source>
        <dbReference type="EMBL" id="GLT22035.1"/>
    </source>
</evidence>
<evidence type="ECO:0000313" key="7">
    <source>
        <dbReference type="Proteomes" id="UP001157167"/>
    </source>
</evidence>
<organism evidence="6 7">
    <name type="scientific">Zoogloea oryzae</name>
    <dbReference type="NCBI Taxonomy" id="310767"/>
    <lineage>
        <taxon>Bacteria</taxon>
        <taxon>Pseudomonadati</taxon>
        <taxon>Pseudomonadota</taxon>
        <taxon>Betaproteobacteria</taxon>
        <taxon>Rhodocyclales</taxon>
        <taxon>Zoogloeaceae</taxon>
        <taxon>Zoogloea</taxon>
    </lineage>
</organism>
<keyword evidence="7" id="KW-1185">Reference proteome</keyword>
<dbReference type="SUPFAM" id="SSF55073">
    <property type="entry name" value="Nucleotide cyclase"/>
    <property type="match status" value="1"/>
</dbReference>
<evidence type="ECO:0000256" key="1">
    <source>
        <dbReference type="PROSITE-ProRule" id="PRU00169"/>
    </source>
</evidence>
<dbReference type="PROSITE" id="PS50110">
    <property type="entry name" value="RESPONSE_REGULATORY"/>
    <property type="match status" value="1"/>
</dbReference>
<dbReference type="Gene3D" id="3.40.50.2300">
    <property type="match status" value="1"/>
</dbReference>